<evidence type="ECO:0000256" key="3">
    <source>
        <dbReference type="ARBA" id="ARBA00010617"/>
    </source>
</evidence>
<feature type="binding site" description="axial binding residue" evidence="7">
    <location>
        <position position="451"/>
    </location>
    <ligand>
        <name>heme</name>
        <dbReference type="ChEBI" id="CHEBI:30413"/>
    </ligand>
    <ligandPart>
        <name>Fe</name>
        <dbReference type="ChEBI" id="CHEBI:18248"/>
    </ligandPart>
</feature>
<evidence type="ECO:0000256" key="6">
    <source>
        <dbReference type="ARBA" id="ARBA00023004"/>
    </source>
</evidence>
<evidence type="ECO:0000256" key="4">
    <source>
        <dbReference type="ARBA" id="ARBA00022723"/>
    </source>
</evidence>
<dbReference type="AlphaFoldDB" id="A0A7C8ME42"/>
<evidence type="ECO:0000256" key="2">
    <source>
        <dbReference type="ARBA" id="ARBA00004685"/>
    </source>
</evidence>
<dbReference type="PRINTS" id="PR00465">
    <property type="entry name" value="EP450IV"/>
</dbReference>
<evidence type="ECO:0000256" key="5">
    <source>
        <dbReference type="ARBA" id="ARBA00023002"/>
    </source>
</evidence>
<keyword evidence="4 7" id="KW-0479">Metal-binding</keyword>
<dbReference type="GO" id="GO:0020037">
    <property type="term" value="F:heme binding"/>
    <property type="evidence" value="ECO:0007669"/>
    <property type="project" value="InterPro"/>
</dbReference>
<sequence length="508" mass="57620">MELQSFSGLWQTFQPAAVAILILAACYFLPQFNGRAQLARLPAFAQESSNEKRRKTYMQSATKLYSQGYEQFKDSVYRLTTSDDLDMIVIHPSLLPELRKLPDSVLSFSKAVENTLEVKYTKILTEEPSVPHTIKAHLTPALARLNLVISEEVDAAIKDELPPCDDWTAVPIYMSLAKMVAKISGRVFVGPELCRNAEYLDGAVNFTMDLMSAQRAVKRMRPWLRPILAPRLPEVRRLRVREANATAFIRPIVQARRDAEKNDPEWQKPDDMLQWLFDLGPQYALDTPKMAKLQLGLSFAAIHTTTVTTTNILYTLAVNPQYIQPLREEIRTVIASNGGVLSHSALQQMEKLDSFMKETLRYFPSAITSFSRKVLKGFTLSNGQYIPPGVCIEVPSHATYRDPAHYPDSDAFDGLRFYKLRQSGEAGAHARNQFVTSNEQDLGWGYGRHACPGRFFAANEVKMILVKLISHYDIQNKDGDMVRYPNLQMGRQLSPDPRRVLMFRKVQV</sequence>
<proteinExistence type="inferred from homology"/>
<evidence type="ECO:0000256" key="7">
    <source>
        <dbReference type="PIRSR" id="PIRSR602403-1"/>
    </source>
</evidence>
<reference evidence="9 10" key="1">
    <citation type="submission" date="2020-01" db="EMBL/GenBank/DDBJ databases">
        <authorList>
            <consortium name="DOE Joint Genome Institute"/>
            <person name="Haridas S."/>
            <person name="Albert R."/>
            <person name="Binder M."/>
            <person name="Bloem J."/>
            <person name="Labutti K."/>
            <person name="Salamov A."/>
            <person name="Andreopoulos B."/>
            <person name="Baker S.E."/>
            <person name="Barry K."/>
            <person name="Bills G."/>
            <person name="Bluhm B.H."/>
            <person name="Cannon C."/>
            <person name="Castanera R."/>
            <person name="Culley D.E."/>
            <person name="Daum C."/>
            <person name="Ezra D."/>
            <person name="Gonzalez J.B."/>
            <person name="Henrissat B."/>
            <person name="Kuo A."/>
            <person name="Liang C."/>
            <person name="Lipzen A."/>
            <person name="Lutzoni F."/>
            <person name="Magnuson J."/>
            <person name="Mondo S."/>
            <person name="Nolan M."/>
            <person name="Ohm R."/>
            <person name="Pangilinan J."/>
            <person name="Park H.-J.H."/>
            <person name="Ramirez L."/>
            <person name="Alfaro M."/>
            <person name="Sun H."/>
            <person name="Tritt A."/>
            <person name="Yoshinaga Y."/>
            <person name="Zwiers L.-H.L."/>
            <person name="Turgeon B.G."/>
            <person name="Goodwin S.B."/>
            <person name="Spatafora J.W."/>
            <person name="Crous P.W."/>
            <person name="Grigoriev I.V."/>
        </authorList>
    </citation>
    <scope>NUCLEOTIDE SEQUENCE [LARGE SCALE GENOMIC DNA]</scope>
    <source>
        <strain evidence="9 10">CBS 611.86</strain>
    </source>
</reference>
<gene>
    <name evidence="9" type="ORF">BDV95DRAFT_365502</name>
</gene>
<comment type="cofactor">
    <cofactor evidence="1 7">
        <name>heme</name>
        <dbReference type="ChEBI" id="CHEBI:30413"/>
    </cofactor>
</comment>
<protein>
    <submittedName>
        <fullName evidence="9">Cytochrome P450 monooxygenase-like protein</fullName>
    </submittedName>
</protein>
<dbReference type="Gene3D" id="1.10.630.10">
    <property type="entry name" value="Cytochrome P450"/>
    <property type="match status" value="1"/>
</dbReference>
<evidence type="ECO:0000313" key="10">
    <source>
        <dbReference type="Proteomes" id="UP000481861"/>
    </source>
</evidence>
<dbReference type="InterPro" id="IPR002403">
    <property type="entry name" value="Cyt_P450_E_grp-IV"/>
</dbReference>
<accession>A0A7C8ME42</accession>
<dbReference type="InterPro" id="IPR036396">
    <property type="entry name" value="Cyt_P450_sf"/>
</dbReference>
<dbReference type="GO" id="GO:0004497">
    <property type="term" value="F:monooxygenase activity"/>
    <property type="evidence" value="ECO:0007669"/>
    <property type="project" value="UniProtKB-KW"/>
</dbReference>
<name>A0A7C8ME42_9PLEO</name>
<keyword evidence="6 7" id="KW-0408">Iron</keyword>
<dbReference type="OrthoDB" id="1844152at2759"/>
<comment type="caution">
    <text evidence="9">The sequence shown here is derived from an EMBL/GenBank/DDBJ whole genome shotgun (WGS) entry which is preliminary data.</text>
</comment>
<dbReference type="Pfam" id="PF00067">
    <property type="entry name" value="p450"/>
    <property type="match status" value="1"/>
</dbReference>
<evidence type="ECO:0000313" key="9">
    <source>
        <dbReference type="EMBL" id="KAF2873043.1"/>
    </source>
</evidence>
<dbReference type="GO" id="GO:0005506">
    <property type="term" value="F:iron ion binding"/>
    <property type="evidence" value="ECO:0007669"/>
    <property type="project" value="InterPro"/>
</dbReference>
<dbReference type="PROSITE" id="PS00086">
    <property type="entry name" value="CYTOCHROME_P450"/>
    <property type="match status" value="1"/>
</dbReference>
<dbReference type="PANTHER" id="PTHR46206:SF7">
    <property type="entry name" value="P450, PUTATIVE (EUROFUNG)-RELATED"/>
    <property type="match status" value="1"/>
</dbReference>
<dbReference type="InterPro" id="IPR017972">
    <property type="entry name" value="Cyt_P450_CS"/>
</dbReference>
<dbReference type="CDD" id="cd11041">
    <property type="entry name" value="CYP503A1-like"/>
    <property type="match status" value="1"/>
</dbReference>
<dbReference type="PANTHER" id="PTHR46206">
    <property type="entry name" value="CYTOCHROME P450"/>
    <property type="match status" value="1"/>
</dbReference>
<comment type="pathway">
    <text evidence="2">Mycotoxin biosynthesis.</text>
</comment>
<dbReference type="GO" id="GO:0016705">
    <property type="term" value="F:oxidoreductase activity, acting on paired donors, with incorporation or reduction of molecular oxygen"/>
    <property type="evidence" value="ECO:0007669"/>
    <property type="project" value="InterPro"/>
</dbReference>
<dbReference type="SUPFAM" id="SSF48264">
    <property type="entry name" value="Cytochrome P450"/>
    <property type="match status" value="1"/>
</dbReference>
<evidence type="ECO:0000256" key="1">
    <source>
        <dbReference type="ARBA" id="ARBA00001971"/>
    </source>
</evidence>
<keyword evidence="8 9" id="KW-0503">Monooxygenase</keyword>
<keyword evidence="7 8" id="KW-0349">Heme</keyword>
<keyword evidence="10" id="KW-1185">Reference proteome</keyword>
<dbReference type="Proteomes" id="UP000481861">
    <property type="component" value="Unassembled WGS sequence"/>
</dbReference>
<organism evidence="9 10">
    <name type="scientific">Massariosphaeria phaeospora</name>
    <dbReference type="NCBI Taxonomy" id="100035"/>
    <lineage>
        <taxon>Eukaryota</taxon>
        <taxon>Fungi</taxon>
        <taxon>Dikarya</taxon>
        <taxon>Ascomycota</taxon>
        <taxon>Pezizomycotina</taxon>
        <taxon>Dothideomycetes</taxon>
        <taxon>Pleosporomycetidae</taxon>
        <taxon>Pleosporales</taxon>
        <taxon>Pleosporales incertae sedis</taxon>
        <taxon>Massariosphaeria</taxon>
    </lineage>
</organism>
<dbReference type="InterPro" id="IPR001128">
    <property type="entry name" value="Cyt_P450"/>
</dbReference>
<comment type="similarity">
    <text evidence="3 8">Belongs to the cytochrome P450 family.</text>
</comment>
<dbReference type="EMBL" id="JAADJZ010000008">
    <property type="protein sequence ID" value="KAF2873043.1"/>
    <property type="molecule type" value="Genomic_DNA"/>
</dbReference>
<evidence type="ECO:0000256" key="8">
    <source>
        <dbReference type="RuleBase" id="RU000461"/>
    </source>
</evidence>
<keyword evidence="5 8" id="KW-0560">Oxidoreductase</keyword>